<evidence type="ECO:0000256" key="7">
    <source>
        <dbReference type="ARBA" id="ARBA00023235"/>
    </source>
</evidence>
<comment type="catalytic activity">
    <reaction evidence="1">
        <text>D-mannose 6-phosphate = D-fructose 6-phosphate</text>
        <dbReference type="Rhea" id="RHEA:12356"/>
        <dbReference type="ChEBI" id="CHEBI:58735"/>
        <dbReference type="ChEBI" id="CHEBI:61527"/>
        <dbReference type="EC" id="5.3.1.8"/>
    </reaction>
</comment>
<keyword evidence="14" id="KW-1185">Reference proteome</keyword>
<sequence>MLRLKCPTQNYAWGRLGRTSSEVAKLVEGAGYEVDDSQPYAELWMGTHPSGHAALASKEHLTLADWLEDHPEALGQQVLQHFGAGLPFLLKVLSCEKALSIQSHPDKKLAQRLHAERPEVYKDDNHKPEMVVALSPFTALCGFVPQAELAAAFSSVPELCACVGRDLTTAITSPTAAASTSNGREGNGHLANGHPEASNGAHANGRVKSNGHSSDSGASAPLKAAFTALMTCDGSKVEEQVERMAERLRQDSKSRALSVREALAMRLQFQYPGDVGVLASFFLNLIDLTPGQAMYLAANVPHAYIAGEAVECMATSDNVVRAGLTPKLRDTQVLCDSLTYEQGLPEILSGAGDAEHTAVYRPPFEEFEVALTTLQPGQSCSQPASQGPQMCLVQHGALQMVAEPSLMEDHLETSYHVHWDLAGPLLTLIPRGSPAARDLFIPE</sequence>
<dbReference type="PROSITE" id="PS00966">
    <property type="entry name" value="PMI_I_2"/>
    <property type="match status" value="1"/>
</dbReference>
<dbReference type="GO" id="GO:0005975">
    <property type="term" value="P:carbohydrate metabolic process"/>
    <property type="evidence" value="ECO:0007669"/>
    <property type="project" value="InterPro"/>
</dbReference>
<dbReference type="GO" id="GO:0004476">
    <property type="term" value="F:mannose-6-phosphate isomerase activity"/>
    <property type="evidence" value="ECO:0007669"/>
    <property type="project" value="UniProtKB-EC"/>
</dbReference>
<dbReference type="GO" id="GO:0008270">
    <property type="term" value="F:zinc ion binding"/>
    <property type="evidence" value="ECO:0007669"/>
    <property type="project" value="InterPro"/>
</dbReference>
<feature type="region of interest" description="Disordered" evidence="10">
    <location>
        <begin position="174"/>
        <end position="217"/>
    </location>
</feature>
<dbReference type="NCBIfam" id="TIGR00218">
    <property type="entry name" value="manA"/>
    <property type="match status" value="1"/>
</dbReference>
<dbReference type="PROSITE" id="PS00965">
    <property type="entry name" value="PMI_I_1"/>
    <property type="match status" value="1"/>
</dbReference>
<dbReference type="PANTHER" id="PTHR10309">
    <property type="entry name" value="MANNOSE-6-PHOSPHATE ISOMERASE"/>
    <property type="match status" value="1"/>
</dbReference>
<evidence type="ECO:0000256" key="4">
    <source>
        <dbReference type="ARBA" id="ARBA00011956"/>
    </source>
</evidence>
<dbReference type="InterPro" id="IPR016305">
    <property type="entry name" value="Mannose-6-P_Isomerase"/>
</dbReference>
<dbReference type="InterPro" id="IPR011051">
    <property type="entry name" value="RmlC_Cupin_sf"/>
</dbReference>
<feature type="binding site" evidence="9">
    <location>
        <position position="129"/>
    </location>
    <ligand>
        <name>Zn(2+)</name>
        <dbReference type="ChEBI" id="CHEBI:29105"/>
    </ligand>
</feature>
<dbReference type="EMBL" id="JALJOV010000468">
    <property type="protein sequence ID" value="KAK9863465.1"/>
    <property type="molecule type" value="Genomic_DNA"/>
</dbReference>
<dbReference type="Gene3D" id="2.60.120.10">
    <property type="entry name" value="Jelly Rolls"/>
    <property type="match status" value="2"/>
</dbReference>
<keyword evidence="5 9" id="KW-0479">Metal-binding</keyword>
<comment type="pathway">
    <text evidence="2">Nucleotide-sugar biosynthesis; GDP-alpha-D-mannose biosynthesis; alpha-D-mannose 1-phosphate from D-fructose 6-phosphate: step 1/2.</text>
</comment>
<feature type="domain" description="Phosphomannose isomerase type I catalytic" evidence="11">
    <location>
        <begin position="1"/>
        <end position="144"/>
    </location>
</feature>
<evidence type="ECO:0000259" key="11">
    <source>
        <dbReference type="Pfam" id="PF20511"/>
    </source>
</evidence>
<dbReference type="PIRSF" id="PIRSF001480">
    <property type="entry name" value="Mannose-6-phosphate_isomerase"/>
    <property type="match status" value="1"/>
</dbReference>
<feature type="binding site" evidence="9">
    <location>
        <position position="102"/>
    </location>
    <ligand>
        <name>Zn(2+)</name>
        <dbReference type="ChEBI" id="CHEBI:29105"/>
    </ligand>
</feature>
<proteinExistence type="inferred from homology"/>
<feature type="active site" evidence="8">
    <location>
        <position position="321"/>
    </location>
</feature>
<keyword evidence="6 9" id="KW-0862">Zinc</keyword>
<dbReference type="GO" id="GO:0005829">
    <property type="term" value="C:cytosol"/>
    <property type="evidence" value="ECO:0007669"/>
    <property type="project" value="TreeGrafter"/>
</dbReference>
<evidence type="ECO:0000313" key="13">
    <source>
        <dbReference type="EMBL" id="KAK9863465.1"/>
    </source>
</evidence>
<dbReference type="SUPFAM" id="SSF51182">
    <property type="entry name" value="RmlC-like cupins"/>
    <property type="match status" value="1"/>
</dbReference>
<dbReference type="InterPro" id="IPR018050">
    <property type="entry name" value="Pmannose_isomerase-type1_CS"/>
</dbReference>
<evidence type="ECO:0000256" key="10">
    <source>
        <dbReference type="SAM" id="MobiDB-lite"/>
    </source>
</evidence>
<comment type="similarity">
    <text evidence="3">Belongs to the mannose-6-phosphate isomerase type 1 family.</text>
</comment>
<dbReference type="InterPro" id="IPR014710">
    <property type="entry name" value="RmlC-like_jellyroll"/>
</dbReference>
<accession>A0AAW1T4A5</accession>
<reference evidence="13 14" key="1">
    <citation type="journal article" date="2024" name="Nat. Commun.">
        <title>Phylogenomics reveals the evolutionary origins of lichenization in chlorophyte algae.</title>
        <authorList>
            <person name="Puginier C."/>
            <person name="Libourel C."/>
            <person name="Otte J."/>
            <person name="Skaloud P."/>
            <person name="Haon M."/>
            <person name="Grisel S."/>
            <person name="Petersen M."/>
            <person name="Berrin J.G."/>
            <person name="Delaux P.M."/>
            <person name="Dal Grande F."/>
            <person name="Keller J."/>
        </authorList>
    </citation>
    <scope>NUCLEOTIDE SEQUENCE [LARGE SCALE GENOMIC DNA]</scope>
    <source>
        <strain evidence="13 14">SAG 2523</strain>
    </source>
</reference>
<feature type="domain" description="Phosphomannose isomerase type I helical insertion" evidence="12">
    <location>
        <begin position="212"/>
        <end position="283"/>
    </location>
</feature>
<feature type="binding site" evidence="9">
    <location>
        <position position="104"/>
    </location>
    <ligand>
        <name>Zn(2+)</name>
        <dbReference type="ChEBI" id="CHEBI:29105"/>
    </ligand>
</feature>
<evidence type="ECO:0000256" key="1">
    <source>
        <dbReference type="ARBA" id="ARBA00000757"/>
    </source>
</evidence>
<dbReference type="Proteomes" id="UP001485043">
    <property type="component" value="Unassembled WGS sequence"/>
</dbReference>
<organism evidence="13 14">
    <name type="scientific">Apatococcus fuscideae</name>
    <dbReference type="NCBI Taxonomy" id="2026836"/>
    <lineage>
        <taxon>Eukaryota</taxon>
        <taxon>Viridiplantae</taxon>
        <taxon>Chlorophyta</taxon>
        <taxon>core chlorophytes</taxon>
        <taxon>Trebouxiophyceae</taxon>
        <taxon>Chlorellales</taxon>
        <taxon>Chlorellaceae</taxon>
        <taxon>Apatococcus</taxon>
    </lineage>
</organism>
<dbReference type="InterPro" id="IPR001250">
    <property type="entry name" value="Man6P_Isoase-1"/>
</dbReference>
<evidence type="ECO:0000256" key="8">
    <source>
        <dbReference type="PIRSR" id="PIRSR001480-1"/>
    </source>
</evidence>
<dbReference type="CDD" id="cd07011">
    <property type="entry name" value="cupin_PMI_type_I_N"/>
    <property type="match status" value="1"/>
</dbReference>
<dbReference type="Gene3D" id="1.10.441.10">
    <property type="entry name" value="Phosphomannose Isomerase, domain 2"/>
    <property type="match status" value="1"/>
</dbReference>
<evidence type="ECO:0000256" key="6">
    <source>
        <dbReference type="ARBA" id="ARBA00022833"/>
    </source>
</evidence>
<comment type="cofactor">
    <cofactor evidence="9">
        <name>Zn(2+)</name>
        <dbReference type="ChEBI" id="CHEBI:29105"/>
    </cofactor>
    <text evidence="9">Binds 1 zinc ion per subunit.</text>
</comment>
<evidence type="ECO:0000259" key="12">
    <source>
        <dbReference type="Pfam" id="PF20512"/>
    </source>
</evidence>
<dbReference type="GO" id="GO:0009298">
    <property type="term" value="P:GDP-mannose biosynthetic process"/>
    <property type="evidence" value="ECO:0007669"/>
    <property type="project" value="InterPro"/>
</dbReference>
<dbReference type="Pfam" id="PF20512">
    <property type="entry name" value="PMI_typeI_hel"/>
    <property type="match status" value="1"/>
</dbReference>
<dbReference type="AlphaFoldDB" id="A0AAW1T4A5"/>
<evidence type="ECO:0000256" key="5">
    <source>
        <dbReference type="ARBA" id="ARBA00022723"/>
    </source>
</evidence>
<dbReference type="Pfam" id="PF20511">
    <property type="entry name" value="PMI_typeI_cat"/>
    <property type="match status" value="1"/>
</dbReference>
<keyword evidence="7" id="KW-0413">Isomerase</keyword>
<dbReference type="InterPro" id="IPR046458">
    <property type="entry name" value="PMI_typeI_hel"/>
</dbReference>
<name>A0AAW1T4A5_9CHLO</name>
<evidence type="ECO:0000313" key="14">
    <source>
        <dbReference type="Proteomes" id="UP001485043"/>
    </source>
</evidence>
<gene>
    <name evidence="13" type="ORF">WJX84_010957</name>
</gene>
<dbReference type="PANTHER" id="PTHR10309:SF0">
    <property type="entry name" value="MANNOSE-6-PHOSPHATE ISOMERASE"/>
    <property type="match status" value="1"/>
</dbReference>
<comment type="caution">
    <text evidence="13">The sequence shown here is derived from an EMBL/GenBank/DDBJ whole genome shotgun (WGS) entry which is preliminary data.</text>
</comment>
<dbReference type="EC" id="5.3.1.8" evidence="4"/>
<evidence type="ECO:0000256" key="9">
    <source>
        <dbReference type="PIRSR" id="PIRSR001480-2"/>
    </source>
</evidence>
<dbReference type="PRINTS" id="PR00714">
    <property type="entry name" value="MAN6PISMRASE"/>
</dbReference>
<feature type="binding site" evidence="9">
    <location>
        <position position="302"/>
    </location>
    <ligand>
        <name>Zn(2+)</name>
        <dbReference type="ChEBI" id="CHEBI:29105"/>
    </ligand>
</feature>
<dbReference type="InterPro" id="IPR046457">
    <property type="entry name" value="PMI_typeI_cat"/>
</dbReference>
<evidence type="ECO:0000256" key="3">
    <source>
        <dbReference type="ARBA" id="ARBA00010772"/>
    </source>
</evidence>
<evidence type="ECO:0000256" key="2">
    <source>
        <dbReference type="ARBA" id="ARBA00004666"/>
    </source>
</evidence>
<protein>
    <recommendedName>
        <fullName evidence="4">mannose-6-phosphate isomerase</fullName>
        <ecNumber evidence="4">5.3.1.8</ecNumber>
    </recommendedName>
</protein>